<comment type="caution">
    <text evidence="2">The sequence shown here is derived from an EMBL/GenBank/DDBJ whole genome shotgun (WGS) entry which is preliminary data.</text>
</comment>
<dbReference type="RefSeq" id="WP_183632725.1">
    <property type="nucleotide sequence ID" value="NZ_BAABLE010000011.1"/>
</dbReference>
<reference evidence="2 3" key="1">
    <citation type="submission" date="2020-08" db="EMBL/GenBank/DDBJ databases">
        <title>Genomic Encyclopedia of Type Strains, Phase IV (KMG-IV): sequencing the most valuable type-strain genomes for metagenomic binning, comparative biology and taxonomic classification.</title>
        <authorList>
            <person name="Goeker M."/>
        </authorList>
    </citation>
    <scope>NUCLEOTIDE SEQUENCE [LARGE SCALE GENOMIC DNA]</scope>
    <source>
        <strain evidence="2 3">DSM 106739</strain>
    </source>
</reference>
<keyword evidence="3" id="KW-1185">Reference proteome</keyword>
<evidence type="ECO:0000313" key="3">
    <source>
        <dbReference type="Proteomes" id="UP000561045"/>
    </source>
</evidence>
<dbReference type="EMBL" id="JACIET010000001">
    <property type="protein sequence ID" value="MBB4011792.1"/>
    <property type="molecule type" value="Genomic_DNA"/>
</dbReference>
<gene>
    <name evidence="2" type="ORF">GGR36_001100</name>
</gene>
<evidence type="ECO:0000256" key="1">
    <source>
        <dbReference type="SAM" id="MobiDB-lite"/>
    </source>
</evidence>
<accession>A0A840BJL2</accession>
<protein>
    <submittedName>
        <fullName evidence="2">Uncharacterized protein</fullName>
    </submittedName>
</protein>
<dbReference type="AlphaFoldDB" id="A0A840BJL2"/>
<proteinExistence type="predicted"/>
<organism evidence="2 3">
    <name type="scientific">Niveibacterium umoris</name>
    <dbReference type="NCBI Taxonomy" id="1193620"/>
    <lineage>
        <taxon>Bacteria</taxon>
        <taxon>Pseudomonadati</taxon>
        <taxon>Pseudomonadota</taxon>
        <taxon>Betaproteobacteria</taxon>
        <taxon>Rhodocyclales</taxon>
        <taxon>Rhodocyclaceae</taxon>
        <taxon>Niveibacterium</taxon>
    </lineage>
</organism>
<evidence type="ECO:0000313" key="2">
    <source>
        <dbReference type="EMBL" id="MBB4011792.1"/>
    </source>
</evidence>
<feature type="region of interest" description="Disordered" evidence="1">
    <location>
        <begin position="48"/>
        <end position="69"/>
    </location>
</feature>
<dbReference type="Proteomes" id="UP000561045">
    <property type="component" value="Unassembled WGS sequence"/>
</dbReference>
<sequence length="69" mass="7216">MKPSRLDDQMNSILAVAFIALTVTTAGNVFVGASFGRQSVEPQMVAKAQSQPNTQQAAKKPATVVAAAR</sequence>
<feature type="compositionally biased region" description="Low complexity" evidence="1">
    <location>
        <begin position="57"/>
        <end position="69"/>
    </location>
</feature>
<name>A0A840BJL2_9RHOO</name>